<dbReference type="CDD" id="cd03426">
    <property type="entry name" value="NUDIX_CoAse_Nudt7"/>
    <property type="match status" value="1"/>
</dbReference>
<evidence type="ECO:0000256" key="4">
    <source>
        <dbReference type="ARBA" id="ARBA00022801"/>
    </source>
</evidence>
<evidence type="ECO:0000256" key="5">
    <source>
        <dbReference type="ARBA" id="ARBA00022842"/>
    </source>
</evidence>
<proteinExistence type="predicted"/>
<keyword evidence="3" id="KW-0479">Metal-binding</keyword>
<evidence type="ECO:0000313" key="8">
    <source>
        <dbReference type="EMBL" id="APF41383.1"/>
    </source>
</evidence>
<dbReference type="AlphaFoldDB" id="A0A1L2ZPL6"/>
<dbReference type="PANTHER" id="PTHR12992">
    <property type="entry name" value="NUDIX HYDROLASE"/>
    <property type="match status" value="1"/>
</dbReference>
<dbReference type="Proteomes" id="UP000183530">
    <property type="component" value="Chromosome"/>
</dbReference>
<reference evidence="9 11" key="2">
    <citation type="submission" date="2020-08" db="EMBL/GenBank/DDBJ databases">
        <title>Sequencing the genomes of 1000 actinobacteria strains.</title>
        <authorList>
            <person name="Klenk H.-P."/>
        </authorList>
    </citation>
    <scope>NUCLEOTIDE SEQUENCE [LARGE SCALE GENOMIC DNA]</scope>
    <source>
        <strain evidence="9 11">DSM 105783</strain>
    </source>
</reference>
<reference evidence="8 10" key="1">
    <citation type="submission" date="2016-11" db="EMBL/GenBank/DDBJ databases">
        <title>Genome sequencing of Zhihengliuella aestuarii B18 antagonistic to Plasmodiophora brassicae.</title>
        <authorList>
            <person name="Luo Y."/>
        </authorList>
    </citation>
    <scope>NUCLEOTIDE SEQUENCE [LARGE SCALE GENOMIC DNA]</scope>
    <source>
        <strain evidence="8 10">B18</strain>
    </source>
</reference>
<dbReference type="Gene3D" id="3.90.79.10">
    <property type="entry name" value="Nucleoside Triphosphate Pyrophosphohydrolase"/>
    <property type="match status" value="1"/>
</dbReference>
<dbReference type="InterPro" id="IPR000086">
    <property type="entry name" value="NUDIX_hydrolase_dom"/>
</dbReference>
<comment type="cofactor">
    <cofactor evidence="2">
        <name>Mg(2+)</name>
        <dbReference type="ChEBI" id="CHEBI:18420"/>
    </cofactor>
</comment>
<dbReference type="RefSeq" id="WP_071894852.1">
    <property type="nucleotide sequence ID" value="NZ_BAAARH010000002.1"/>
</dbReference>
<accession>A0A1L2ZPL6</accession>
<dbReference type="EMBL" id="JACHDR010000001">
    <property type="protein sequence ID" value="MBB5513319.1"/>
    <property type="molecule type" value="Genomic_DNA"/>
</dbReference>
<evidence type="ECO:0000259" key="7">
    <source>
        <dbReference type="PROSITE" id="PS51462"/>
    </source>
</evidence>
<keyword evidence="6" id="KW-0464">Manganese</keyword>
<sequence>MSAREDLKRVIQAHAPAVERGQREPMPSKWTFGRVEDETARNAAVLILFGHLDDVPAVSHDSTVPGDLDVLLLERSANLRKHPGQIAFPGGGVDDTDRDVTHTALREAVEETGLDPAGVEVLGQLQIAELPVTNFLVTPVIGWWTKPSPVQAVDVNESRTVFRAPVADLLNPEFRRSVRVKRDGHTHFSPGFVVGERVVWGFTAIVLDRLFNEAGWTIPWEPAPEIVPPFSSKH</sequence>
<dbReference type="STRING" id="556325.BHE16_10700"/>
<gene>
    <name evidence="8" type="ORF">BHE16_10700</name>
    <name evidence="9" type="ORF">HD598_002006</name>
</gene>
<dbReference type="OrthoDB" id="9802805at2"/>
<evidence type="ECO:0000313" key="11">
    <source>
        <dbReference type="Proteomes" id="UP000580797"/>
    </source>
</evidence>
<dbReference type="GO" id="GO:0046872">
    <property type="term" value="F:metal ion binding"/>
    <property type="evidence" value="ECO:0007669"/>
    <property type="project" value="UniProtKB-KW"/>
</dbReference>
<dbReference type="InterPro" id="IPR045121">
    <property type="entry name" value="CoAse"/>
</dbReference>
<feature type="domain" description="Nudix hydrolase" evidence="7">
    <location>
        <begin position="53"/>
        <end position="186"/>
    </location>
</feature>
<dbReference type="GO" id="GO:0010945">
    <property type="term" value="F:coenzyme A diphosphatase activity"/>
    <property type="evidence" value="ECO:0007669"/>
    <property type="project" value="InterPro"/>
</dbReference>
<dbReference type="InterPro" id="IPR015797">
    <property type="entry name" value="NUDIX_hydrolase-like_dom_sf"/>
</dbReference>
<dbReference type="Pfam" id="PF00293">
    <property type="entry name" value="NUDIX"/>
    <property type="match status" value="1"/>
</dbReference>
<dbReference type="PANTHER" id="PTHR12992:SF11">
    <property type="entry name" value="MITOCHONDRIAL COENZYME A DIPHOSPHATASE NUDT8"/>
    <property type="match status" value="1"/>
</dbReference>
<dbReference type="KEGG" id="nae:BHE16_10700"/>
<evidence type="ECO:0000313" key="9">
    <source>
        <dbReference type="EMBL" id="MBB5513319.1"/>
    </source>
</evidence>
<keyword evidence="10" id="KW-1185">Reference proteome</keyword>
<dbReference type="PROSITE" id="PS51462">
    <property type="entry name" value="NUDIX"/>
    <property type="match status" value="1"/>
</dbReference>
<comment type="cofactor">
    <cofactor evidence="1">
        <name>Mn(2+)</name>
        <dbReference type="ChEBI" id="CHEBI:29035"/>
    </cofactor>
</comment>
<dbReference type="SUPFAM" id="SSF55811">
    <property type="entry name" value="Nudix"/>
    <property type="match status" value="1"/>
</dbReference>
<keyword evidence="4" id="KW-0378">Hydrolase</keyword>
<organism evidence="8 10">
    <name type="scientific">Neomicrococcus aestuarii</name>
    <dbReference type="NCBI Taxonomy" id="556325"/>
    <lineage>
        <taxon>Bacteria</taxon>
        <taxon>Bacillati</taxon>
        <taxon>Actinomycetota</taxon>
        <taxon>Actinomycetes</taxon>
        <taxon>Micrococcales</taxon>
        <taxon>Micrococcaceae</taxon>
        <taxon>Neomicrococcus</taxon>
    </lineage>
</organism>
<protein>
    <submittedName>
        <fullName evidence="9">8-oxo-dGTP pyrophosphatase MutT (NUDIX family)</fullName>
    </submittedName>
    <submittedName>
        <fullName evidence="8">Coenzyme A pyrophosphatase</fullName>
    </submittedName>
</protein>
<keyword evidence="5" id="KW-0460">Magnesium</keyword>
<evidence type="ECO:0000256" key="1">
    <source>
        <dbReference type="ARBA" id="ARBA00001936"/>
    </source>
</evidence>
<name>A0A1L2ZPL6_9MICC</name>
<dbReference type="EMBL" id="CP018135">
    <property type="protein sequence ID" value="APF41383.1"/>
    <property type="molecule type" value="Genomic_DNA"/>
</dbReference>
<evidence type="ECO:0000313" key="10">
    <source>
        <dbReference type="Proteomes" id="UP000183530"/>
    </source>
</evidence>
<evidence type="ECO:0000256" key="6">
    <source>
        <dbReference type="ARBA" id="ARBA00023211"/>
    </source>
</evidence>
<evidence type="ECO:0000256" key="3">
    <source>
        <dbReference type="ARBA" id="ARBA00022723"/>
    </source>
</evidence>
<dbReference type="Proteomes" id="UP000580797">
    <property type="component" value="Unassembled WGS sequence"/>
</dbReference>
<evidence type="ECO:0000256" key="2">
    <source>
        <dbReference type="ARBA" id="ARBA00001946"/>
    </source>
</evidence>